<dbReference type="InterPro" id="IPR016087">
    <property type="entry name" value="Chalcone_isomerase"/>
</dbReference>
<accession>A0ABT5L6B0</accession>
<evidence type="ECO:0000259" key="2">
    <source>
        <dbReference type="Pfam" id="PF16036"/>
    </source>
</evidence>
<dbReference type="Gene3D" id="3.50.70.10">
    <property type="match status" value="1"/>
</dbReference>
<protein>
    <submittedName>
        <fullName evidence="3">Chalcone isomerase family protein</fullName>
    </submittedName>
</protein>
<dbReference type="RefSeq" id="WP_273642410.1">
    <property type="nucleotide sequence ID" value="NZ_JAQQXP010000003.1"/>
</dbReference>
<dbReference type="Proteomes" id="UP001218788">
    <property type="component" value="Unassembled WGS sequence"/>
</dbReference>
<evidence type="ECO:0000313" key="4">
    <source>
        <dbReference type="Proteomes" id="UP001218788"/>
    </source>
</evidence>
<dbReference type="InterPro" id="IPR016088">
    <property type="entry name" value="Chalcone_isomerase_3-sand"/>
</dbReference>
<evidence type="ECO:0000256" key="1">
    <source>
        <dbReference type="SAM" id="SignalP"/>
    </source>
</evidence>
<reference evidence="3 4" key="1">
    <citation type="submission" date="2022-10" db="EMBL/GenBank/DDBJ databases">
        <title>Alteromonas sp. chi3 Genome sequencing.</title>
        <authorList>
            <person name="Park S."/>
        </authorList>
    </citation>
    <scope>NUCLEOTIDE SEQUENCE [LARGE SCALE GENOMIC DNA]</scope>
    <source>
        <strain evidence="4">chi3</strain>
    </source>
</reference>
<feature type="chain" id="PRO_5045998171" evidence="1">
    <location>
        <begin position="24"/>
        <end position="179"/>
    </location>
</feature>
<gene>
    <name evidence="3" type="ORF">OIK42_17610</name>
</gene>
<keyword evidence="3" id="KW-0413">Isomerase</keyword>
<organism evidence="3 4">
    <name type="scientific">Alteromonas gilva</name>
    <dbReference type="NCBI Taxonomy" id="2987522"/>
    <lineage>
        <taxon>Bacteria</taxon>
        <taxon>Pseudomonadati</taxon>
        <taxon>Pseudomonadota</taxon>
        <taxon>Gammaproteobacteria</taxon>
        <taxon>Alteromonadales</taxon>
        <taxon>Alteromonadaceae</taxon>
        <taxon>Alteromonas/Salinimonas group</taxon>
        <taxon>Alteromonas</taxon>
    </lineage>
</organism>
<dbReference type="EMBL" id="JAQQXP010000003">
    <property type="protein sequence ID" value="MDC8832574.1"/>
    <property type="molecule type" value="Genomic_DNA"/>
</dbReference>
<keyword evidence="1" id="KW-0732">Signal</keyword>
<proteinExistence type="predicted"/>
<feature type="signal peptide" evidence="1">
    <location>
        <begin position="1"/>
        <end position="23"/>
    </location>
</feature>
<comment type="caution">
    <text evidence="3">The sequence shown here is derived from an EMBL/GenBank/DDBJ whole genome shotgun (WGS) entry which is preliminary data.</text>
</comment>
<dbReference type="Pfam" id="PF16036">
    <property type="entry name" value="Chalcone_3"/>
    <property type="match status" value="1"/>
</dbReference>
<feature type="domain" description="Chalcone isomerase" evidence="2">
    <location>
        <begin position="37"/>
        <end position="173"/>
    </location>
</feature>
<evidence type="ECO:0000313" key="3">
    <source>
        <dbReference type="EMBL" id="MDC8832574.1"/>
    </source>
</evidence>
<sequence length="179" mass="19975">MLNKLLSTSAAALLLSVAMPASAAVPSLVTDAVPNAQLAGQARYSYLFWDVYDAALYAPQGRWHQTRPFALTLTYLRDFDGAEIAERSVKEMRAQGFSDNESLQRWQKAMTELFPDVSENDTIAGVATAAGTSRFYFNGEFLGEIEEQAFTEWFFNIWLGPKTTEPDFRAKLLNLKEAS</sequence>
<dbReference type="GO" id="GO:0016853">
    <property type="term" value="F:isomerase activity"/>
    <property type="evidence" value="ECO:0007669"/>
    <property type="project" value="UniProtKB-KW"/>
</dbReference>
<name>A0ABT5L6B0_9ALTE</name>
<keyword evidence="4" id="KW-1185">Reference proteome</keyword>